<evidence type="ECO:0000256" key="1">
    <source>
        <dbReference type="SAM" id="MobiDB-lite"/>
    </source>
</evidence>
<dbReference type="OrthoDB" id="377101at2759"/>
<protein>
    <submittedName>
        <fullName evidence="2">Uncharacterized protein</fullName>
    </submittedName>
</protein>
<feature type="region of interest" description="Disordered" evidence="1">
    <location>
        <begin position="1"/>
        <end position="107"/>
    </location>
</feature>
<gene>
    <name evidence="2" type="ORF">PCOAH_00034250</name>
</gene>
<feature type="compositionally biased region" description="Basic residues" evidence="1">
    <location>
        <begin position="177"/>
        <end position="190"/>
    </location>
</feature>
<dbReference type="EMBL" id="CP016249">
    <property type="protein sequence ID" value="ANQ09234.1"/>
    <property type="molecule type" value="Genomic_DNA"/>
</dbReference>
<dbReference type="GeneID" id="30910156"/>
<proteinExistence type="predicted"/>
<dbReference type="RefSeq" id="XP_019915929.1">
    <property type="nucleotide sequence ID" value="XM_020060219.1"/>
</dbReference>
<evidence type="ECO:0000313" key="3">
    <source>
        <dbReference type="Proteomes" id="UP000092716"/>
    </source>
</evidence>
<organism evidence="2 3">
    <name type="scientific">Plasmodium coatneyi</name>
    <dbReference type="NCBI Taxonomy" id="208452"/>
    <lineage>
        <taxon>Eukaryota</taxon>
        <taxon>Sar</taxon>
        <taxon>Alveolata</taxon>
        <taxon>Apicomplexa</taxon>
        <taxon>Aconoidasida</taxon>
        <taxon>Haemosporida</taxon>
        <taxon>Plasmodiidae</taxon>
        <taxon>Plasmodium</taxon>
    </lineage>
</organism>
<dbReference type="Proteomes" id="UP000092716">
    <property type="component" value="Chromosome 11"/>
</dbReference>
<accession>A0A1B1E2H4</accession>
<keyword evidence="3" id="KW-1185">Reference proteome</keyword>
<feature type="compositionally biased region" description="Basic and acidic residues" evidence="1">
    <location>
        <begin position="151"/>
        <end position="176"/>
    </location>
</feature>
<sequence length="292" mass="33754">MEKLKSSGDYLPNMENDLESALGDRTNDDKTGVLKEPLNEPLAEATFTRNGIKRAPSSKSYLAENHSSSEEQKPFRSGEKDARLRRGSYLQDKVDMKDGAVLSSKNTSVTNSIVSADSCIEEDSFEKFFQISREAKQELSEHVNKLLSHANESDRFETPRKKNNTETDKSYDEMNKKRNNTKWSKKKSRKKKTVTYDQNDVYENFTKLKTLYDEANEATSYFMTNVLNKNINIEKNILKYDDMLSKHSENFLKGFELFDQEEESMDEAETGISLVDNICEYFTYVMFLTLNR</sequence>
<dbReference type="VEuPathDB" id="PlasmoDB:PCOAH_00034250"/>
<feature type="region of interest" description="Disordered" evidence="1">
    <location>
        <begin position="150"/>
        <end position="190"/>
    </location>
</feature>
<feature type="compositionally biased region" description="Basic and acidic residues" evidence="1">
    <location>
        <begin position="67"/>
        <end position="84"/>
    </location>
</feature>
<name>A0A1B1E2H4_9APIC</name>
<dbReference type="AlphaFoldDB" id="A0A1B1E2H4"/>
<dbReference type="KEGG" id="pcot:PCOAH_00034250"/>
<reference evidence="3" key="1">
    <citation type="submission" date="2016-06" db="EMBL/GenBank/DDBJ databases">
        <title>First high quality genome sequence of Plasmodium coatneyi using continuous long reads from single molecule, real-time sequencing.</title>
        <authorList>
            <person name="Chien J.-T."/>
            <person name="Pakala S.B."/>
            <person name="Geraldo J.A."/>
            <person name="Lapp S.A."/>
            <person name="Barnwell J.W."/>
            <person name="Kissinger J.C."/>
            <person name="Galinski M.R."/>
            <person name="Humphrey J.C."/>
        </authorList>
    </citation>
    <scope>NUCLEOTIDE SEQUENCE [LARGE SCALE GENOMIC DNA]</scope>
    <source>
        <strain evidence="3">Hackeri</strain>
    </source>
</reference>
<evidence type="ECO:0000313" key="2">
    <source>
        <dbReference type="EMBL" id="ANQ09234.1"/>
    </source>
</evidence>